<reference evidence="6 7" key="1">
    <citation type="submission" date="2016-10" db="EMBL/GenBank/DDBJ databases">
        <authorList>
            <person name="de Groot N.N."/>
        </authorList>
    </citation>
    <scope>NUCLEOTIDE SEQUENCE [LARGE SCALE GENOMIC DNA]</scope>
    <source>
        <strain evidence="6 7">LMG 27731</strain>
    </source>
</reference>
<sequence>MRSLNYARCAGFAAIPTMTNETLSYNRRMTTQLEERFGFLISDVGRLTGKRFDDLAKSSVDLTRAQCRVLANLAHYGDVNQARLADLLEVAPISAGRLLDRMEEGGWIERTANPEDRRERQVRMTPKAERTLGKARKVGDEVALEALNGFTDEEAKQLIALLQRVRGNLSRLVDR</sequence>
<evidence type="ECO:0000313" key="5">
    <source>
        <dbReference type="EMBL" id="CAE6707053.1"/>
    </source>
</evidence>
<dbReference type="EMBL" id="FPBH01000010">
    <property type="protein sequence ID" value="SFU11891.1"/>
    <property type="molecule type" value="Genomic_DNA"/>
</dbReference>
<evidence type="ECO:0000313" key="6">
    <source>
        <dbReference type="EMBL" id="SFU11891.1"/>
    </source>
</evidence>
<dbReference type="SMART" id="SM00347">
    <property type="entry name" value="HTH_MARR"/>
    <property type="match status" value="1"/>
</dbReference>
<dbReference type="GO" id="GO:0003677">
    <property type="term" value="F:DNA binding"/>
    <property type="evidence" value="ECO:0007669"/>
    <property type="project" value="UniProtKB-KW"/>
</dbReference>
<name>A0A1I7DJK8_9BURK</name>
<feature type="domain" description="HTH marR-type" evidence="4">
    <location>
        <begin position="34"/>
        <end position="167"/>
    </location>
</feature>
<keyword evidence="8" id="KW-1185">Reference proteome</keyword>
<dbReference type="PANTHER" id="PTHR33164:SF64">
    <property type="entry name" value="TRANSCRIPTIONAL REGULATOR SLYA"/>
    <property type="match status" value="1"/>
</dbReference>
<dbReference type="Proteomes" id="UP000674425">
    <property type="component" value="Unassembled WGS sequence"/>
</dbReference>
<evidence type="ECO:0000256" key="1">
    <source>
        <dbReference type="ARBA" id="ARBA00023015"/>
    </source>
</evidence>
<dbReference type="PRINTS" id="PR00598">
    <property type="entry name" value="HTHMARR"/>
</dbReference>
<evidence type="ECO:0000313" key="7">
    <source>
        <dbReference type="Proteomes" id="UP000198844"/>
    </source>
</evidence>
<dbReference type="GO" id="GO:0006950">
    <property type="term" value="P:response to stress"/>
    <property type="evidence" value="ECO:0007669"/>
    <property type="project" value="TreeGrafter"/>
</dbReference>
<dbReference type="Gene3D" id="1.10.10.10">
    <property type="entry name" value="Winged helix-like DNA-binding domain superfamily/Winged helix DNA-binding domain"/>
    <property type="match status" value="1"/>
</dbReference>
<dbReference type="EMBL" id="CAJNAU010000004">
    <property type="protein sequence ID" value="CAE6707053.1"/>
    <property type="molecule type" value="Genomic_DNA"/>
</dbReference>
<dbReference type="Pfam" id="PF01047">
    <property type="entry name" value="MarR"/>
    <property type="match status" value="1"/>
</dbReference>
<evidence type="ECO:0000256" key="3">
    <source>
        <dbReference type="ARBA" id="ARBA00023163"/>
    </source>
</evidence>
<dbReference type="InterPro" id="IPR039422">
    <property type="entry name" value="MarR/SlyA-like"/>
</dbReference>
<evidence type="ECO:0000259" key="4">
    <source>
        <dbReference type="PROSITE" id="PS50995"/>
    </source>
</evidence>
<gene>
    <name evidence="5" type="primary">slyA_1</name>
    <name evidence="5" type="ORF">R69658_00742</name>
    <name evidence="6" type="ORF">SAMN05192563_1010109</name>
</gene>
<protein>
    <submittedName>
        <fullName evidence="5">Transcriptional regulator SlyA</fullName>
    </submittedName>
    <submittedName>
        <fullName evidence="6">Transcriptional regulator, MarR family</fullName>
    </submittedName>
</protein>
<dbReference type="PROSITE" id="PS50995">
    <property type="entry name" value="HTH_MARR_2"/>
    <property type="match status" value="1"/>
</dbReference>
<dbReference type="InterPro" id="IPR023187">
    <property type="entry name" value="Tscrpt_reg_MarR-type_CS"/>
</dbReference>
<keyword evidence="2" id="KW-0238">DNA-binding</keyword>
<dbReference type="Proteomes" id="UP000198844">
    <property type="component" value="Unassembled WGS sequence"/>
</dbReference>
<dbReference type="InterPro" id="IPR036390">
    <property type="entry name" value="WH_DNA-bd_sf"/>
</dbReference>
<keyword evidence="1" id="KW-0805">Transcription regulation</keyword>
<dbReference type="PANTHER" id="PTHR33164">
    <property type="entry name" value="TRANSCRIPTIONAL REGULATOR, MARR FAMILY"/>
    <property type="match status" value="1"/>
</dbReference>
<dbReference type="AlphaFoldDB" id="A0A1I7DJK8"/>
<keyword evidence="3" id="KW-0804">Transcription</keyword>
<dbReference type="InterPro" id="IPR036388">
    <property type="entry name" value="WH-like_DNA-bd_sf"/>
</dbReference>
<proteinExistence type="predicted"/>
<dbReference type="SUPFAM" id="SSF46785">
    <property type="entry name" value="Winged helix' DNA-binding domain"/>
    <property type="match status" value="1"/>
</dbReference>
<organism evidence="6 7">
    <name type="scientific">Paraburkholderia aspalathi</name>
    <dbReference type="NCBI Taxonomy" id="1324617"/>
    <lineage>
        <taxon>Bacteria</taxon>
        <taxon>Pseudomonadati</taxon>
        <taxon>Pseudomonadota</taxon>
        <taxon>Betaproteobacteria</taxon>
        <taxon>Burkholderiales</taxon>
        <taxon>Burkholderiaceae</taxon>
        <taxon>Paraburkholderia</taxon>
    </lineage>
</organism>
<accession>A0A1I7DJK8</accession>
<evidence type="ECO:0000256" key="2">
    <source>
        <dbReference type="ARBA" id="ARBA00023125"/>
    </source>
</evidence>
<dbReference type="PROSITE" id="PS01117">
    <property type="entry name" value="HTH_MARR_1"/>
    <property type="match status" value="1"/>
</dbReference>
<dbReference type="GO" id="GO:0003700">
    <property type="term" value="F:DNA-binding transcription factor activity"/>
    <property type="evidence" value="ECO:0007669"/>
    <property type="project" value="InterPro"/>
</dbReference>
<dbReference type="InterPro" id="IPR000835">
    <property type="entry name" value="HTH_MarR-typ"/>
</dbReference>
<evidence type="ECO:0000313" key="8">
    <source>
        <dbReference type="Proteomes" id="UP000674425"/>
    </source>
</evidence>
<reference evidence="5 8" key="2">
    <citation type="submission" date="2021-02" db="EMBL/GenBank/DDBJ databases">
        <authorList>
            <person name="Vanwijnsberghe S."/>
        </authorList>
    </citation>
    <scope>NUCLEOTIDE SEQUENCE [LARGE SCALE GENOMIC DNA]</scope>
    <source>
        <strain evidence="5 8">R-69658</strain>
    </source>
</reference>